<reference evidence="1" key="2">
    <citation type="journal article" date="2022" name="New Phytol.">
        <title>Evolutionary transition to the ectomycorrhizal habit in the genomes of a hyperdiverse lineage of mushroom-forming fungi.</title>
        <authorList>
            <person name="Looney B."/>
            <person name="Miyauchi S."/>
            <person name="Morin E."/>
            <person name="Drula E."/>
            <person name="Courty P.E."/>
            <person name="Kohler A."/>
            <person name="Kuo A."/>
            <person name="LaButti K."/>
            <person name="Pangilinan J."/>
            <person name="Lipzen A."/>
            <person name="Riley R."/>
            <person name="Andreopoulos W."/>
            <person name="He G."/>
            <person name="Johnson J."/>
            <person name="Nolan M."/>
            <person name="Tritt A."/>
            <person name="Barry K.W."/>
            <person name="Grigoriev I.V."/>
            <person name="Nagy L.G."/>
            <person name="Hibbett D."/>
            <person name="Henrissat B."/>
            <person name="Matheny P.B."/>
            <person name="Labbe J."/>
            <person name="Martin F.M."/>
        </authorList>
    </citation>
    <scope>NUCLEOTIDE SEQUENCE</scope>
    <source>
        <strain evidence="1">FP105234-sp</strain>
    </source>
</reference>
<organism evidence="1 2">
    <name type="scientific">Auriscalpium vulgare</name>
    <dbReference type="NCBI Taxonomy" id="40419"/>
    <lineage>
        <taxon>Eukaryota</taxon>
        <taxon>Fungi</taxon>
        <taxon>Dikarya</taxon>
        <taxon>Basidiomycota</taxon>
        <taxon>Agaricomycotina</taxon>
        <taxon>Agaricomycetes</taxon>
        <taxon>Russulales</taxon>
        <taxon>Auriscalpiaceae</taxon>
        <taxon>Auriscalpium</taxon>
    </lineage>
</organism>
<comment type="caution">
    <text evidence="1">The sequence shown here is derived from an EMBL/GenBank/DDBJ whole genome shotgun (WGS) entry which is preliminary data.</text>
</comment>
<reference evidence="1" key="1">
    <citation type="submission" date="2021-02" db="EMBL/GenBank/DDBJ databases">
        <authorList>
            <consortium name="DOE Joint Genome Institute"/>
            <person name="Ahrendt S."/>
            <person name="Looney B.P."/>
            <person name="Miyauchi S."/>
            <person name="Morin E."/>
            <person name="Drula E."/>
            <person name="Courty P.E."/>
            <person name="Chicoki N."/>
            <person name="Fauchery L."/>
            <person name="Kohler A."/>
            <person name="Kuo A."/>
            <person name="Labutti K."/>
            <person name="Pangilinan J."/>
            <person name="Lipzen A."/>
            <person name="Riley R."/>
            <person name="Andreopoulos W."/>
            <person name="He G."/>
            <person name="Johnson J."/>
            <person name="Barry K.W."/>
            <person name="Grigoriev I.V."/>
            <person name="Nagy L."/>
            <person name="Hibbett D."/>
            <person name="Henrissat B."/>
            <person name="Matheny P.B."/>
            <person name="Labbe J."/>
            <person name="Martin F."/>
        </authorList>
    </citation>
    <scope>NUCLEOTIDE SEQUENCE</scope>
    <source>
        <strain evidence="1">FP105234-sp</strain>
    </source>
</reference>
<proteinExistence type="predicted"/>
<gene>
    <name evidence="1" type="ORF">FA95DRAFT_1569065</name>
</gene>
<name>A0ACB8S898_9AGAM</name>
<keyword evidence="2" id="KW-1185">Reference proteome</keyword>
<dbReference type="Proteomes" id="UP000814033">
    <property type="component" value="Unassembled WGS sequence"/>
</dbReference>
<accession>A0ACB8S898</accession>
<evidence type="ECO:0000313" key="2">
    <source>
        <dbReference type="Proteomes" id="UP000814033"/>
    </source>
</evidence>
<evidence type="ECO:0000313" key="1">
    <source>
        <dbReference type="EMBL" id="KAI0052824.1"/>
    </source>
</evidence>
<dbReference type="EMBL" id="MU275843">
    <property type="protein sequence ID" value="KAI0052824.1"/>
    <property type="molecule type" value="Genomic_DNA"/>
</dbReference>
<protein>
    <submittedName>
        <fullName evidence="1">Uncharacterized protein</fullName>
    </submittedName>
</protein>
<sequence>MPSLFSRSRTTSTPANKHLADAPYDEFGRVPSRGSSRAVAIQSLPGKKADKSRARTLSTPKGKSLPAHPEEDEHLIPDGSFFPLNIDPPRRSDAEREQDYGYLSYQRHVILGLAETDRLVKDLTNELANRGLTTPFIFSSLALDVTAAGVRRIVQAFLRTCVAFPAPDAEAAWRDEVRFTGIPELAMALRWGLARVVRVIGGHAVRGLVAWESYAEWSEAEVARGYPAAWFAAFLAPLQPHLQSIIINLMTLLTRLTAHSASSGHTPPTLSPLFGPLIFGLGPAALPFHPTYIHYLRATNAMEHLILAFIRWQDAPSNESANSFGGFGSAASLGVPARLKDWIRGYPAMLPDPATRSKKQDHLQPRRGARTVRVVSVRRNVRMYTPDLVKSASTWASRGPQAASNGLLTAKEWERVSVPTLKLTPRYADSYKKRMDMAPNFHPQTGPGSSLTSSLSSSTSSSTEDYFGLGGKPQIGGEERFRSLTDLKWGEFEALGFGGLDQNEKKLQFDLTEGARTARAAKRTTLSWNDFSASGFSRMDAPLNATLQFSSPLATTISAWPEQQAEIQRKLKKTQRSLPPFGWDTEPVMGTEQIVEEAFIDVFCDLVYGGGWMDVEREEEVDRECNWAIVEFKSLPVAKGTASGGQDPRTSTTVFLFEEFVPFEYRQQLSEGVQSKGRLASFFSPSKAKQWKPAATLNGRPYVVGHVPKSPTYREAEFEGLLRSNNSSTKVITFDRGGVKTVQSSPHDLPRSSSVTVDTAKPPVSISSPLYLNTDTRSATPTQVRSPSPSTPNANRTTKSRFRLPTGLPLTSPSRTSGLIPSEYENVDFETRLASYSDDELNNGKGRAPMTKEERRRSKDDAWVDILVANHSRRMGGQDAQLRKPNGRSVKTGGLPDPEVASQEVAQALAGVRARSPSDDEAEGEIEPMSIPHRSTIESANVDDVAYGSTLAETAPHQGSMHTHDTAESEEVDDTPRSLAQRKRMGYFDLHPERRPPGTSRTSEEDDPRERIARNSGDSDSAELAYRRSGISLREASEGDFEPAEQPIDMPDFRLPDRAYPEDAANAKKESLTLTGLVVSGLMDSQGERTQAAPAGPRPLESKIGKTASLIEMYRERERQAAAAPTLASPSPRTPQRSPALLAKDEAPLPAPPPRSPSPPTPTPPANSSAPDGDLIEPPPLDFDSGRESPYRYVHGAPLHNVVEEDEEE</sequence>